<name>A0ACB5SNL6_9PEZI</name>
<sequence length="1305" mass="143596">MVTSNDTHFIIEVGPHAALRRPVQETLAPLLGKDRWRYMPTLKQGHSGPFTILEMAGTLWCAGAGIDIGAVNGLGNSQRRLADLPQYPFNRGNRCWLESRISRKFRFRSHRRHPLLGLRSKDWNASEASWRHIIKVHENPWVLDHALNGSPIYPGSGMLVMAIEAARQLCPRPDRITGYRLQNVRLLRAIPVSGSDQGSEAQLHMRPRGDPAQHPWYDWRIFTLGGGSGPDADWVEAAHGSVKVEHRAESSSSSSDDDGMVARAARRADALRTRHDAVVGSCFLGVRRELFYDAVARLGFQYGPFFRQLRDVRYDGAGRAAASIPLRSWAPGTPYAETDPCVIHPVALDALTHLMMVALSAGGGRPIPTMMFTHLKEMWVSQELLAAAGEPELHASAHETMHGFREAEYSMTAFLAGSREPVLTSEGQRGTAITSLAGSAAMDDGTDKMCYGMDWKPCMALMTREQAQKYFERQFAVHIAPPSKETIDFADALAMHYLESVLEELDKNSSRKYEKHFEKYVWWMRQVVHDKDRVGEHLRQVLIGKADPLQVIFEGHLVDEFYHSPLLTLNSKKMGVVIEVLAHENPGLRVLEIGAGTGSSTAEILPYLTYNTGGNDKVLSEYAYTDISPAFFGRARELFHTHASQMRFEKLDIEHDPSQQGFELGAYDVVIAGNVLHATSDLQQALRHVRALLKPGGKLLLAETCNLDNVRDGLVFGLLPGWWLRPSWWSTSEEHRNRGPLLSEQQWGEALPMCGFSGVELLFRDREQPPHHRITVMVATAVDDETNVAKSAGPLVIVVDEKSGLQREVAQQLKHYLVDSQIMSLNVTRTREMTGTTVISLLELDNAVLEKVNEAEFDQIKHLSLGSKRVLWVTTGGGIQASRPSAEIAVGFGRTICSEKGDNQAFITLNLNDTCGCAKTIARVLDHGVETEYTEEDGVLCIPRLMPTGHMNDLLVSRTRQKDLEPHTLEQDPDRHITLTIESPGLLDTLYFAEDPNSDATLDDDEVEIQVRATSLNFKDVMIALGQVPGDGFGFDGAGVVTQVGSSNTSDLRPGDRVVFFAPSGGFGTYLRCAASQVHAMPPSMDFAAAAALPVVFSTALYALDYVARLRAGETVLIHAGAGGVGQAAIQLARLRRAAKIFVTVGSAEKKQLVAQQYGIPEDCCFASRDASFAQDVKDATGGRGVDVVLNSLAGDLLLQTWDCVAPFGRFVEIGKRDIISNGTLPLGPFARNISFAAVDLTVVMQEDRSLMAEIMGNVMRLFCVTAWAPPCDVTNLSVLESTIQECSQKLPPIRGCIQGTMALT</sequence>
<dbReference type="EMBL" id="BSXG01000160">
    <property type="protein sequence ID" value="GME49943.1"/>
    <property type="molecule type" value="Genomic_DNA"/>
</dbReference>
<reference evidence="1" key="1">
    <citation type="submission" date="2024-09" db="EMBL/GenBank/DDBJ databases">
        <title>Draft Genome Sequences of Neofusicoccum parvum.</title>
        <authorList>
            <person name="Ashida A."/>
            <person name="Camagna M."/>
            <person name="Tanaka A."/>
            <person name="Takemoto D."/>
        </authorList>
    </citation>
    <scope>NUCLEOTIDE SEQUENCE</scope>
    <source>
        <strain evidence="1">PPO83</strain>
    </source>
</reference>
<organism evidence="1 2">
    <name type="scientific">Neofusicoccum parvum</name>
    <dbReference type="NCBI Taxonomy" id="310453"/>
    <lineage>
        <taxon>Eukaryota</taxon>
        <taxon>Fungi</taxon>
        <taxon>Dikarya</taxon>
        <taxon>Ascomycota</taxon>
        <taxon>Pezizomycotina</taxon>
        <taxon>Dothideomycetes</taxon>
        <taxon>Dothideomycetes incertae sedis</taxon>
        <taxon>Botryosphaeriales</taxon>
        <taxon>Botryosphaeriaceae</taxon>
        <taxon>Neofusicoccum</taxon>
    </lineage>
</organism>
<comment type="caution">
    <text evidence="1">The sequence shown here is derived from an EMBL/GenBank/DDBJ whole genome shotgun (WGS) entry which is preliminary data.</text>
</comment>
<proteinExistence type="predicted"/>
<keyword evidence="2" id="KW-1185">Reference proteome</keyword>
<gene>
    <name evidence="1" type="primary">g4986</name>
    <name evidence="1" type="ORF">NpPPO83_00004986</name>
</gene>
<evidence type="ECO:0000313" key="2">
    <source>
        <dbReference type="Proteomes" id="UP001165186"/>
    </source>
</evidence>
<accession>A0ACB5SNL6</accession>
<protein>
    <submittedName>
        <fullName evidence="1">Highly reducing polyketide synthase alt5</fullName>
    </submittedName>
</protein>
<evidence type="ECO:0000313" key="1">
    <source>
        <dbReference type="EMBL" id="GME49943.1"/>
    </source>
</evidence>
<dbReference type="Proteomes" id="UP001165186">
    <property type="component" value="Unassembled WGS sequence"/>
</dbReference>